<gene>
    <name evidence="2" type="ORF">QNI16_22005</name>
</gene>
<dbReference type="Gene3D" id="2.60.120.200">
    <property type="match status" value="1"/>
</dbReference>
<evidence type="ECO:0008006" key="4">
    <source>
        <dbReference type="Google" id="ProtNLM"/>
    </source>
</evidence>
<reference evidence="2" key="1">
    <citation type="submission" date="2023-05" db="EMBL/GenBank/DDBJ databases">
        <authorList>
            <person name="Zhang X."/>
        </authorList>
    </citation>
    <scope>NUCLEOTIDE SEQUENCE</scope>
    <source>
        <strain evidence="2">YF14B1</strain>
    </source>
</reference>
<sequence length="399" mass="45489">MSPSEEKAFCKLFGEAYSKCFDKELTVPLSEADSKYFSSEIEEQTGLIIGWKTLKNYSFFILKDSTVKQENPSVATLDTLARYVADAVKTDESSRKRNEPHFPYWYTYRDGIEKDIPVKDNQGIRTSSPLIVHRNSKVKYLWIGMIIIGILFAGYYIVYHYSQSEHFTDNFSNTSTDSLFQKGWMLKDLDTSFWNKRNAKSGYLTLFTLEGDTYPDSARRVGMKNFLVKKLDVDCFSTEIHLGNFIPEQNWQQAGIILMEDTTLLSRSARLTIGYNGFFGGYSRPGEILIQAISSIHGGFSKPEEIAHVSLFSIEPAQSTIIKNNLQRSALRIEKNGHHFRFLYATGSSDIFAFKEVVSRDLMINPRYVGICALKGFVKDSQAMPVYVDLFSIEPILCE</sequence>
<accession>A0AAE3QVA5</accession>
<proteinExistence type="predicted"/>
<name>A0AAE3QVA5_9BACT</name>
<protein>
    <recommendedName>
        <fullName evidence="4">Beta-xylosidase C-terminal Concanavalin A-like domain-containing protein</fullName>
    </recommendedName>
</protein>
<dbReference type="AlphaFoldDB" id="A0AAE3QVA5"/>
<keyword evidence="1" id="KW-0472">Membrane</keyword>
<evidence type="ECO:0000313" key="2">
    <source>
        <dbReference type="EMBL" id="MDJ1483188.1"/>
    </source>
</evidence>
<dbReference type="EMBL" id="JASJOS010000010">
    <property type="protein sequence ID" value="MDJ1483188.1"/>
    <property type="molecule type" value="Genomic_DNA"/>
</dbReference>
<evidence type="ECO:0000313" key="3">
    <source>
        <dbReference type="Proteomes" id="UP001241110"/>
    </source>
</evidence>
<keyword evidence="1" id="KW-0812">Transmembrane</keyword>
<feature type="transmembrane region" description="Helical" evidence="1">
    <location>
        <begin position="140"/>
        <end position="159"/>
    </location>
</feature>
<keyword evidence="1" id="KW-1133">Transmembrane helix</keyword>
<comment type="caution">
    <text evidence="2">The sequence shown here is derived from an EMBL/GenBank/DDBJ whole genome shotgun (WGS) entry which is preliminary data.</text>
</comment>
<dbReference type="RefSeq" id="WP_313982818.1">
    <property type="nucleotide sequence ID" value="NZ_JASJOS010000010.1"/>
</dbReference>
<organism evidence="2 3">
    <name type="scientific">Xanthocytophaga flava</name>
    <dbReference type="NCBI Taxonomy" id="3048013"/>
    <lineage>
        <taxon>Bacteria</taxon>
        <taxon>Pseudomonadati</taxon>
        <taxon>Bacteroidota</taxon>
        <taxon>Cytophagia</taxon>
        <taxon>Cytophagales</taxon>
        <taxon>Rhodocytophagaceae</taxon>
        <taxon>Xanthocytophaga</taxon>
    </lineage>
</organism>
<dbReference type="Proteomes" id="UP001241110">
    <property type="component" value="Unassembled WGS sequence"/>
</dbReference>
<evidence type="ECO:0000256" key="1">
    <source>
        <dbReference type="SAM" id="Phobius"/>
    </source>
</evidence>